<evidence type="ECO:0000313" key="1">
    <source>
        <dbReference type="EMBL" id="CAK9118021.1"/>
    </source>
</evidence>
<keyword evidence="2" id="KW-1185">Reference proteome</keyword>
<protein>
    <submittedName>
        <fullName evidence="1">Uncharacterized protein</fullName>
    </submittedName>
</protein>
<proteinExistence type="predicted"/>
<evidence type="ECO:0000313" key="2">
    <source>
        <dbReference type="Proteomes" id="UP001642484"/>
    </source>
</evidence>
<gene>
    <name evidence="1" type="ORF">CCMP2556_LOCUS55217</name>
</gene>
<comment type="caution">
    <text evidence="1">The sequence shown here is derived from an EMBL/GenBank/DDBJ whole genome shotgun (WGS) entry which is preliminary data.</text>
</comment>
<name>A0ABP0T0Q1_9DINO</name>
<accession>A0ABP0T0Q1</accession>
<organism evidence="1 2">
    <name type="scientific">Durusdinium trenchii</name>
    <dbReference type="NCBI Taxonomy" id="1381693"/>
    <lineage>
        <taxon>Eukaryota</taxon>
        <taxon>Sar</taxon>
        <taxon>Alveolata</taxon>
        <taxon>Dinophyceae</taxon>
        <taxon>Suessiales</taxon>
        <taxon>Symbiodiniaceae</taxon>
        <taxon>Durusdinium</taxon>
    </lineage>
</organism>
<dbReference type="Proteomes" id="UP001642484">
    <property type="component" value="Unassembled WGS sequence"/>
</dbReference>
<reference evidence="1 2" key="1">
    <citation type="submission" date="2024-02" db="EMBL/GenBank/DDBJ databases">
        <authorList>
            <person name="Chen Y."/>
            <person name="Shah S."/>
            <person name="Dougan E. K."/>
            <person name="Thang M."/>
            <person name="Chan C."/>
        </authorList>
    </citation>
    <scope>NUCLEOTIDE SEQUENCE [LARGE SCALE GENOMIC DNA]</scope>
</reference>
<dbReference type="EMBL" id="CAXAMN010028894">
    <property type="protein sequence ID" value="CAK9118021.1"/>
    <property type="molecule type" value="Genomic_DNA"/>
</dbReference>
<sequence length="117" mass="13743">LKLRGFHFDWVFVLLQGQESKRKTWNAFTFIPPPPSYTVENEDEMHYLMEGLEAAELYRKASEASEMHWLTTRTGNYVPMVWLRREKIVTEREVRDEAINCSGRSCCIAMATRRILG</sequence>
<feature type="non-terminal residue" evidence="1">
    <location>
        <position position="1"/>
    </location>
</feature>